<dbReference type="Proteomes" id="UP000450917">
    <property type="component" value="Unassembled WGS sequence"/>
</dbReference>
<reference evidence="2 3" key="1">
    <citation type="submission" date="2019-11" db="EMBL/GenBank/DDBJ databases">
        <title>Draft genome sequences of five Paenibacillus species of dairy origin.</title>
        <authorList>
            <person name="Olajide A.M."/>
            <person name="Chen S."/>
            <person name="Lapointe G."/>
        </authorList>
    </citation>
    <scope>NUCLEOTIDE SEQUENCE [LARGE SCALE GENOMIC DNA]</scope>
    <source>
        <strain evidence="2 3">2CS3</strain>
    </source>
</reference>
<name>A0A7X2Z8R8_9BACL</name>
<organism evidence="2 3">
    <name type="scientific">Paenibacillus validus</name>
    <dbReference type="NCBI Taxonomy" id="44253"/>
    <lineage>
        <taxon>Bacteria</taxon>
        <taxon>Bacillati</taxon>
        <taxon>Bacillota</taxon>
        <taxon>Bacilli</taxon>
        <taxon>Bacillales</taxon>
        <taxon>Paenibacillaceae</taxon>
        <taxon>Paenibacillus</taxon>
    </lineage>
</organism>
<dbReference type="EMBL" id="WNZX01000004">
    <property type="protein sequence ID" value="MUG70425.1"/>
    <property type="molecule type" value="Genomic_DNA"/>
</dbReference>
<evidence type="ECO:0000313" key="2">
    <source>
        <dbReference type="EMBL" id="MUG70425.1"/>
    </source>
</evidence>
<proteinExistence type="predicted"/>
<comment type="caution">
    <text evidence="2">The sequence shown here is derived from an EMBL/GenBank/DDBJ whole genome shotgun (WGS) entry which is preliminary data.</text>
</comment>
<feature type="chain" id="PRO_5030967084" evidence="1">
    <location>
        <begin position="26"/>
        <end position="112"/>
    </location>
</feature>
<keyword evidence="1" id="KW-0732">Signal</keyword>
<dbReference type="NCBIfam" id="NF038039">
    <property type="entry name" value="WGxxGxxG-CTERM"/>
    <property type="match status" value="1"/>
</dbReference>
<evidence type="ECO:0000256" key="1">
    <source>
        <dbReference type="SAM" id="SignalP"/>
    </source>
</evidence>
<accession>A0A7X2Z8R8</accession>
<dbReference type="RefSeq" id="WP_127604421.1">
    <property type="nucleotide sequence ID" value="NZ_JARTHK010000033.1"/>
</dbReference>
<keyword evidence="3" id="KW-1185">Reference proteome</keyword>
<feature type="signal peptide" evidence="1">
    <location>
        <begin position="1"/>
        <end position="25"/>
    </location>
</feature>
<sequence length="112" mass="11248">MLKSWFFFIVFAALSASVPVTTAFAAVSLQITPLAAAPASPAGAGLDRTAELGRSGSTPGFVPPGLGGTPLPYGGIQAFQTNAADATSRANWGLLGLLGLCGLAGRRGRNES</sequence>
<evidence type="ECO:0000313" key="3">
    <source>
        <dbReference type="Proteomes" id="UP000450917"/>
    </source>
</evidence>
<protein>
    <submittedName>
        <fullName evidence="2">Uncharacterized protein</fullName>
    </submittedName>
</protein>
<gene>
    <name evidence="2" type="ORF">GNP93_07000</name>
</gene>
<dbReference type="NCBIfam" id="NF041742">
    <property type="entry name" value="WGxxGxxG_fam"/>
    <property type="match status" value="1"/>
</dbReference>
<dbReference type="AlphaFoldDB" id="A0A7X2Z8R8"/>